<comment type="subcellular location">
    <subcellularLocation>
        <location evidence="1">Membrane</location>
        <topology evidence="1">Multi-pass membrane protein</topology>
    </subcellularLocation>
</comment>
<evidence type="ECO:0000256" key="3">
    <source>
        <dbReference type="ARBA" id="ARBA00022692"/>
    </source>
</evidence>
<protein>
    <recommendedName>
        <fullName evidence="9">Transmembrane protein</fullName>
    </recommendedName>
</protein>
<reference evidence="7 8" key="1">
    <citation type="submission" date="2020-08" db="EMBL/GenBank/DDBJ databases">
        <authorList>
            <person name="Newling K."/>
            <person name="Davey J."/>
            <person name="Forrester S."/>
        </authorList>
    </citation>
    <scope>NUCLEOTIDE SEQUENCE [LARGE SCALE GENOMIC DNA]</scope>
    <source>
        <strain evidence="8">Crithidia deanei Carvalho (ATCC PRA-265)</strain>
    </source>
</reference>
<evidence type="ECO:0000256" key="5">
    <source>
        <dbReference type="ARBA" id="ARBA00023136"/>
    </source>
</evidence>
<dbReference type="InterPro" id="IPR007919">
    <property type="entry name" value="UPF0220"/>
</dbReference>
<dbReference type="EMBL" id="LR877154">
    <property type="protein sequence ID" value="CAD2218307.1"/>
    <property type="molecule type" value="Genomic_DNA"/>
</dbReference>
<keyword evidence="8" id="KW-1185">Reference proteome</keyword>
<evidence type="ECO:0008006" key="9">
    <source>
        <dbReference type="Google" id="ProtNLM"/>
    </source>
</evidence>
<dbReference type="AlphaFoldDB" id="A0A7G2CGY1"/>
<name>A0A7G2CGY1_9TRYP</name>
<keyword evidence="5 6" id="KW-0472">Membrane</keyword>
<evidence type="ECO:0000256" key="4">
    <source>
        <dbReference type="ARBA" id="ARBA00022989"/>
    </source>
</evidence>
<proteinExistence type="inferred from homology"/>
<dbReference type="GO" id="GO:0016020">
    <property type="term" value="C:membrane"/>
    <property type="evidence" value="ECO:0007669"/>
    <property type="project" value="UniProtKB-SubCell"/>
</dbReference>
<feature type="transmembrane region" description="Helical" evidence="6">
    <location>
        <begin position="36"/>
        <end position="58"/>
    </location>
</feature>
<keyword evidence="4 6" id="KW-1133">Transmembrane helix</keyword>
<dbReference type="VEuPathDB" id="TriTrypDB:ADEAN_000579500"/>
<dbReference type="Proteomes" id="UP000515908">
    <property type="component" value="Chromosome 10"/>
</dbReference>
<evidence type="ECO:0000256" key="1">
    <source>
        <dbReference type="ARBA" id="ARBA00004141"/>
    </source>
</evidence>
<gene>
    <name evidence="7" type="ORF">ADEAN_000579500</name>
</gene>
<evidence type="ECO:0000256" key="6">
    <source>
        <dbReference type="SAM" id="Phobius"/>
    </source>
</evidence>
<comment type="similarity">
    <text evidence="2">Belongs to the UPF0220 family.</text>
</comment>
<evidence type="ECO:0000313" key="7">
    <source>
        <dbReference type="EMBL" id="CAD2218307.1"/>
    </source>
</evidence>
<evidence type="ECO:0000313" key="8">
    <source>
        <dbReference type="Proteomes" id="UP000515908"/>
    </source>
</evidence>
<accession>A0A7G2CGY1</accession>
<evidence type="ECO:0000256" key="2">
    <source>
        <dbReference type="ARBA" id="ARBA00005335"/>
    </source>
</evidence>
<feature type="transmembrane region" description="Helical" evidence="6">
    <location>
        <begin position="112"/>
        <end position="131"/>
    </location>
</feature>
<keyword evidence="3 6" id="KW-0812">Transmembrane</keyword>
<dbReference type="Pfam" id="PF05255">
    <property type="entry name" value="UPF0220"/>
    <property type="match status" value="1"/>
</dbReference>
<sequence>MLLTILRNGPLIVSGVIFGVGMSLITNVLSYDWECAATYSLVVPVLFSLLAFILWLFISPENVKDEDNNKPKILLFAIWFIFFLSTAAALGMTFRNFGRYSDRHCYSDSPGISSVFSTVLIPLSGSILWWYRRDEDDDDDDDDW</sequence>
<organism evidence="7 8">
    <name type="scientific">Angomonas deanei</name>
    <dbReference type="NCBI Taxonomy" id="59799"/>
    <lineage>
        <taxon>Eukaryota</taxon>
        <taxon>Discoba</taxon>
        <taxon>Euglenozoa</taxon>
        <taxon>Kinetoplastea</taxon>
        <taxon>Metakinetoplastina</taxon>
        <taxon>Trypanosomatida</taxon>
        <taxon>Trypanosomatidae</taxon>
        <taxon>Strigomonadinae</taxon>
        <taxon>Angomonas</taxon>
    </lineage>
</organism>
<feature type="transmembrane region" description="Helical" evidence="6">
    <location>
        <begin position="73"/>
        <end position="91"/>
    </location>
</feature>
<feature type="transmembrane region" description="Helical" evidence="6">
    <location>
        <begin position="12"/>
        <end position="29"/>
    </location>
</feature>